<dbReference type="CDD" id="cd04301">
    <property type="entry name" value="NAT_SF"/>
    <property type="match status" value="1"/>
</dbReference>
<dbReference type="PROSITE" id="PS51186">
    <property type="entry name" value="GNAT"/>
    <property type="match status" value="1"/>
</dbReference>
<dbReference type="Proteomes" id="UP001596174">
    <property type="component" value="Unassembled WGS sequence"/>
</dbReference>
<dbReference type="EC" id="2.3.1.82" evidence="2"/>
<dbReference type="RefSeq" id="WP_380584905.1">
    <property type="nucleotide sequence ID" value="NZ_JBHSQJ010000075.1"/>
</dbReference>
<dbReference type="NCBIfam" id="NF000225">
    <property type="entry name" value="AAC_6p_Strep"/>
    <property type="match status" value="1"/>
</dbReference>
<name>A0ABW1G4A7_9ACTN</name>
<evidence type="ECO:0000259" key="1">
    <source>
        <dbReference type="PROSITE" id="PS51186"/>
    </source>
</evidence>
<dbReference type="InterPro" id="IPR016181">
    <property type="entry name" value="Acyl_CoA_acyltransferase"/>
</dbReference>
<feature type="domain" description="N-acetyltransferase" evidence="1">
    <location>
        <begin position="8"/>
        <end position="154"/>
    </location>
</feature>
<proteinExistence type="predicted"/>
<keyword evidence="2" id="KW-0808">Transferase</keyword>
<gene>
    <name evidence="2" type="primary">aac(6')</name>
    <name evidence="2" type="ORF">ACFP3V_18845</name>
</gene>
<sequence length="157" mass="17827">MELRGDKVVLRPVNVGDGPTLHRIVREPEVAAWWPPPDDFEDMWAVVLDGEVIGAIRFEEETDPDFRHAGIDVFLTARHHGRGLGTDAVRTLARWLIAERGHHRLTIDPAADNTVAIRSYTKVGFKPVGTMRAYWHDHRTDTWEDGLLMDLLADELT</sequence>
<dbReference type="PANTHER" id="PTHR43792">
    <property type="entry name" value="GNAT FAMILY, PUTATIVE (AFU_ORTHOLOGUE AFUA_3G00765)-RELATED-RELATED"/>
    <property type="match status" value="1"/>
</dbReference>
<accession>A0ABW1G4A7</accession>
<protein>
    <submittedName>
        <fullName evidence="2">Aminoglycoside 6'-N-acetyltransferase</fullName>
        <ecNumber evidence="2">2.3.1.82</ecNumber>
    </submittedName>
</protein>
<dbReference type="InterPro" id="IPR051531">
    <property type="entry name" value="N-acetyltransferase"/>
</dbReference>
<comment type="caution">
    <text evidence="2">The sequence shown here is derived from an EMBL/GenBank/DDBJ whole genome shotgun (WGS) entry which is preliminary data.</text>
</comment>
<organism evidence="2 3">
    <name type="scientific">Streptacidiphilus monticola</name>
    <dbReference type="NCBI Taxonomy" id="2161674"/>
    <lineage>
        <taxon>Bacteria</taxon>
        <taxon>Bacillati</taxon>
        <taxon>Actinomycetota</taxon>
        <taxon>Actinomycetes</taxon>
        <taxon>Kitasatosporales</taxon>
        <taxon>Streptomycetaceae</taxon>
        <taxon>Streptacidiphilus</taxon>
    </lineage>
</organism>
<dbReference type="InterPro" id="IPR000182">
    <property type="entry name" value="GNAT_dom"/>
</dbReference>
<keyword evidence="2" id="KW-0012">Acyltransferase</keyword>
<evidence type="ECO:0000313" key="2">
    <source>
        <dbReference type="EMBL" id="MFC5909268.1"/>
    </source>
</evidence>
<dbReference type="GO" id="GO:0047663">
    <property type="term" value="F:aminoglycoside 6'-N-acetyltransferase activity"/>
    <property type="evidence" value="ECO:0007669"/>
    <property type="project" value="UniProtKB-EC"/>
</dbReference>
<dbReference type="Pfam" id="PF00583">
    <property type="entry name" value="Acetyltransf_1"/>
    <property type="match status" value="1"/>
</dbReference>
<dbReference type="SUPFAM" id="SSF55729">
    <property type="entry name" value="Acyl-CoA N-acyltransferases (Nat)"/>
    <property type="match status" value="1"/>
</dbReference>
<keyword evidence="3" id="KW-1185">Reference proteome</keyword>
<reference evidence="3" key="1">
    <citation type="journal article" date="2019" name="Int. J. Syst. Evol. Microbiol.">
        <title>The Global Catalogue of Microorganisms (GCM) 10K type strain sequencing project: providing services to taxonomists for standard genome sequencing and annotation.</title>
        <authorList>
            <consortium name="The Broad Institute Genomics Platform"/>
            <consortium name="The Broad Institute Genome Sequencing Center for Infectious Disease"/>
            <person name="Wu L."/>
            <person name="Ma J."/>
        </authorList>
    </citation>
    <scope>NUCLEOTIDE SEQUENCE [LARGE SCALE GENOMIC DNA]</scope>
    <source>
        <strain evidence="3">JCM 4816</strain>
    </source>
</reference>
<evidence type="ECO:0000313" key="3">
    <source>
        <dbReference type="Proteomes" id="UP001596174"/>
    </source>
</evidence>
<dbReference type="EMBL" id="JBHSQJ010000075">
    <property type="protein sequence ID" value="MFC5909268.1"/>
    <property type="molecule type" value="Genomic_DNA"/>
</dbReference>
<dbReference type="Gene3D" id="3.40.630.30">
    <property type="match status" value="1"/>
</dbReference>